<keyword evidence="4" id="KW-0862">Zinc</keyword>
<dbReference type="AlphaFoldDB" id="E6UEN2"/>
<dbReference type="Proteomes" id="UP000006919">
    <property type="component" value="Chromosome"/>
</dbReference>
<dbReference type="InterPro" id="IPR001261">
    <property type="entry name" value="ArgE/DapE_CS"/>
</dbReference>
<dbReference type="PANTHER" id="PTHR43808:SF31">
    <property type="entry name" value="N-ACETYL-L-CITRULLINE DEACETYLASE"/>
    <property type="match status" value="1"/>
</dbReference>
<sequence length="433" mass="47273">MDKTQLAAAFAEYFDKHMDEILSDLGEIIAIESIADENSDVRPFGEGSAKALAWGEAKLKSLGMTTKNFDNYAVRGDFNTDGEPVLGILAHLDTVPVSSNWSYSPFELTRKDGVLYGRGTIDDKGPATAVLWAVKAIRDMGLPMKNFRVIFGGNEENGCTDMEYYESCEKFPPMVFTPDGSFPVLNCEKGMVHMTFSAPFKDSEIVSVDAGMAINAIPDRCTVAYKDGTSSVTEGHSAHGSRPENGDNAVTKFLSGYVGNNALLLGLKKLFPHGEFDGTTCGLGFEDSVSGKMTCALTVLKTKEDRLCGGIDIRFPIDRSYDEISTIIKDAVCGIGFEIDTCEGMEPHYVDENSDFVQALLRVYERVKGEKGSCIAEGGITYVHNTPGAVAFGAEFPWENNNMHGDDEHISMDTFRLNLNMYANAITELCLID</sequence>
<evidence type="ECO:0000313" key="5">
    <source>
        <dbReference type="EMBL" id="ADU21801.1"/>
    </source>
</evidence>
<dbReference type="SUPFAM" id="SSF55031">
    <property type="entry name" value="Bacterial exopeptidase dimerisation domain"/>
    <property type="match status" value="1"/>
</dbReference>
<dbReference type="GO" id="GO:0006526">
    <property type="term" value="P:L-arginine biosynthetic process"/>
    <property type="evidence" value="ECO:0007669"/>
    <property type="project" value="TreeGrafter"/>
</dbReference>
<dbReference type="PROSITE" id="PS00758">
    <property type="entry name" value="ARGE_DAPE_CPG2_1"/>
    <property type="match status" value="1"/>
</dbReference>
<dbReference type="GO" id="GO:0046872">
    <property type="term" value="F:metal ion binding"/>
    <property type="evidence" value="ECO:0007669"/>
    <property type="project" value="UniProtKB-KW"/>
</dbReference>
<dbReference type="Pfam" id="PF01546">
    <property type="entry name" value="Peptidase_M20"/>
    <property type="match status" value="1"/>
</dbReference>
<dbReference type="KEGG" id="ral:Rumal_1286"/>
<evidence type="ECO:0000256" key="4">
    <source>
        <dbReference type="ARBA" id="ARBA00022833"/>
    </source>
</evidence>
<dbReference type="Gene3D" id="3.40.630.10">
    <property type="entry name" value="Zn peptidases"/>
    <property type="match status" value="2"/>
</dbReference>
<organism evidence="5 6">
    <name type="scientific">Ruminococcus albus (strain ATCC 27210 / DSM 20455 / JCM 14654 / NCDO 2250 / 7)</name>
    <dbReference type="NCBI Taxonomy" id="697329"/>
    <lineage>
        <taxon>Bacteria</taxon>
        <taxon>Bacillati</taxon>
        <taxon>Bacillota</taxon>
        <taxon>Clostridia</taxon>
        <taxon>Eubacteriales</taxon>
        <taxon>Oscillospiraceae</taxon>
        <taxon>Ruminococcus</taxon>
    </lineage>
</organism>
<dbReference type="PANTHER" id="PTHR43808">
    <property type="entry name" value="ACETYLORNITHINE DEACETYLASE"/>
    <property type="match status" value="1"/>
</dbReference>
<keyword evidence="2" id="KW-0479">Metal-binding</keyword>
<comment type="cofactor">
    <cofactor evidence="1">
        <name>Zn(2+)</name>
        <dbReference type="ChEBI" id="CHEBI:29105"/>
    </cofactor>
</comment>
<evidence type="ECO:0000256" key="2">
    <source>
        <dbReference type="ARBA" id="ARBA00022723"/>
    </source>
</evidence>
<dbReference type="STRING" id="697329.Rumal_1286"/>
<dbReference type="HOGENOM" id="CLU_031786_2_0_9"/>
<evidence type="ECO:0000313" key="6">
    <source>
        <dbReference type="Proteomes" id="UP000006919"/>
    </source>
</evidence>
<gene>
    <name evidence="5" type="ordered locus">Rumal_1286</name>
</gene>
<dbReference type="InterPro" id="IPR002933">
    <property type="entry name" value="Peptidase_M20"/>
</dbReference>
<keyword evidence="3" id="KW-0378">Hydrolase</keyword>
<reference evidence="5 6" key="1">
    <citation type="journal article" date="2011" name="J. Bacteriol.">
        <title>Complete genome of the cellulolytic ruminal bacterium Ruminococcus albus 7.</title>
        <authorList>
            <person name="Suen G."/>
            <person name="Stevenson D.M."/>
            <person name="Bruce D.C."/>
            <person name="Chertkov O."/>
            <person name="Copeland A."/>
            <person name="Cheng J.F."/>
            <person name="Detter C."/>
            <person name="Detter J.C."/>
            <person name="Goodwin L.A."/>
            <person name="Han C.S."/>
            <person name="Hauser L.J."/>
            <person name="Ivanova N.N."/>
            <person name="Kyrpides N.C."/>
            <person name="Land M.L."/>
            <person name="Lapidus A."/>
            <person name="Lucas S."/>
            <person name="Ovchinnikova G."/>
            <person name="Pitluck S."/>
            <person name="Tapia R."/>
            <person name="Woyke T."/>
            <person name="Boyum J."/>
            <person name="Mead D."/>
            <person name="Weimer P.J."/>
        </authorList>
    </citation>
    <scope>NUCLEOTIDE SEQUENCE [LARGE SCALE GENOMIC DNA]</scope>
    <source>
        <strain evidence="6">ATCC 27210 / DSM 20455 / JCM 14654 / NCDO 2250 / 7</strain>
    </source>
</reference>
<dbReference type="GO" id="GO:0008777">
    <property type="term" value="F:acetylornithine deacetylase activity"/>
    <property type="evidence" value="ECO:0007669"/>
    <property type="project" value="TreeGrafter"/>
</dbReference>
<evidence type="ECO:0000256" key="1">
    <source>
        <dbReference type="ARBA" id="ARBA00001947"/>
    </source>
</evidence>
<proteinExistence type="predicted"/>
<dbReference type="eggNOG" id="COG0624">
    <property type="taxonomic scope" value="Bacteria"/>
</dbReference>
<accession>E6UEN2</accession>
<dbReference type="InterPro" id="IPR036264">
    <property type="entry name" value="Bact_exopeptidase_dim_dom"/>
</dbReference>
<dbReference type="InterPro" id="IPR050072">
    <property type="entry name" value="Peptidase_M20A"/>
</dbReference>
<name>E6UEN2_RUMA7</name>
<dbReference type="RefSeq" id="WP_013497971.1">
    <property type="nucleotide sequence ID" value="NC_014833.1"/>
</dbReference>
<protein>
    <submittedName>
        <fullName evidence="5">Dipeptidase</fullName>
    </submittedName>
</protein>
<evidence type="ECO:0000256" key="3">
    <source>
        <dbReference type="ARBA" id="ARBA00022801"/>
    </source>
</evidence>
<dbReference type="Gene3D" id="3.30.70.360">
    <property type="match status" value="4"/>
</dbReference>
<dbReference type="SUPFAM" id="SSF53187">
    <property type="entry name" value="Zn-dependent exopeptidases"/>
    <property type="match status" value="1"/>
</dbReference>
<dbReference type="EMBL" id="CP002403">
    <property type="protein sequence ID" value="ADU21801.1"/>
    <property type="molecule type" value="Genomic_DNA"/>
</dbReference>
<dbReference type="OrthoDB" id="9761532at2"/>